<dbReference type="InterPro" id="IPR036390">
    <property type="entry name" value="WH_DNA-bd_sf"/>
</dbReference>
<accession>A0A1G6HHG2</accession>
<dbReference type="Proteomes" id="UP000199452">
    <property type="component" value="Unassembled WGS sequence"/>
</dbReference>
<dbReference type="PROSITE" id="PS51197">
    <property type="entry name" value="HTH_RRF2_2"/>
    <property type="match status" value="1"/>
</dbReference>
<sequence length="147" mass="16571">MFNKETEYAMRGLVYIQAQNNINRKPGIIEIAREIDAPQFFTGKTLQRMVKNGFVSSTRGKGGGFFFDKEKADLPIKDLINAIEGDSTLTGCGFGFKKCDCTNPCPLHERYAPIRKAINDLVTTETIQSLAERYAQLKDFKNLQIEP</sequence>
<name>A0A1G6HHG2_9BACT</name>
<proteinExistence type="predicted"/>
<dbReference type="PANTHER" id="PTHR33221">
    <property type="entry name" value="WINGED HELIX-TURN-HELIX TRANSCRIPTIONAL REGULATOR, RRF2 FAMILY"/>
    <property type="match status" value="1"/>
</dbReference>
<dbReference type="OrthoDB" id="9808360at2"/>
<dbReference type="Pfam" id="PF02082">
    <property type="entry name" value="Rrf2"/>
    <property type="match status" value="1"/>
</dbReference>
<keyword evidence="2" id="KW-1185">Reference proteome</keyword>
<dbReference type="PANTHER" id="PTHR33221:SF15">
    <property type="entry name" value="HTH-TYPE TRANSCRIPTIONAL REGULATOR YWGB-RELATED"/>
    <property type="match status" value="1"/>
</dbReference>
<dbReference type="GO" id="GO:0003700">
    <property type="term" value="F:DNA-binding transcription factor activity"/>
    <property type="evidence" value="ECO:0007669"/>
    <property type="project" value="TreeGrafter"/>
</dbReference>
<dbReference type="SUPFAM" id="SSF46785">
    <property type="entry name" value="Winged helix' DNA-binding domain"/>
    <property type="match status" value="1"/>
</dbReference>
<protein>
    <submittedName>
        <fullName evidence="1">Transcriptional regulator, BadM/Rrf2 family</fullName>
    </submittedName>
</protein>
<dbReference type="InterPro" id="IPR000944">
    <property type="entry name" value="Tscrpt_reg_Rrf2"/>
</dbReference>
<dbReference type="AlphaFoldDB" id="A0A1G6HHG2"/>
<dbReference type="RefSeq" id="WP_092436257.1">
    <property type="nucleotide sequence ID" value="NZ_FMYP01000011.1"/>
</dbReference>
<reference evidence="1 2" key="1">
    <citation type="submission" date="2016-09" db="EMBL/GenBank/DDBJ databases">
        <authorList>
            <person name="Capua I."/>
            <person name="De Benedictis P."/>
            <person name="Joannis T."/>
            <person name="Lombin L.H."/>
            <person name="Cattoli G."/>
        </authorList>
    </citation>
    <scope>NUCLEOTIDE SEQUENCE [LARGE SCALE GENOMIC DNA]</scope>
    <source>
        <strain evidence="1 2">A7P-90m</strain>
    </source>
</reference>
<dbReference type="EMBL" id="FMYP01000011">
    <property type="protein sequence ID" value="SDB93757.1"/>
    <property type="molecule type" value="Genomic_DNA"/>
</dbReference>
<organism evidence="1 2">
    <name type="scientific">Williamwhitmania taraxaci</name>
    <dbReference type="NCBI Taxonomy" id="1640674"/>
    <lineage>
        <taxon>Bacteria</taxon>
        <taxon>Pseudomonadati</taxon>
        <taxon>Bacteroidota</taxon>
        <taxon>Bacteroidia</taxon>
        <taxon>Bacteroidales</taxon>
        <taxon>Williamwhitmaniaceae</taxon>
        <taxon>Williamwhitmania</taxon>
    </lineage>
</organism>
<evidence type="ECO:0000313" key="1">
    <source>
        <dbReference type="EMBL" id="SDB93757.1"/>
    </source>
</evidence>
<dbReference type="STRING" id="1640674.SAMN05216323_101110"/>
<dbReference type="NCBIfam" id="TIGR00738">
    <property type="entry name" value="rrf2_super"/>
    <property type="match status" value="1"/>
</dbReference>
<dbReference type="InterPro" id="IPR036388">
    <property type="entry name" value="WH-like_DNA-bd_sf"/>
</dbReference>
<evidence type="ECO:0000313" key="2">
    <source>
        <dbReference type="Proteomes" id="UP000199452"/>
    </source>
</evidence>
<gene>
    <name evidence="1" type="ORF">SAMN05216323_101110</name>
</gene>
<dbReference type="GO" id="GO:0005829">
    <property type="term" value="C:cytosol"/>
    <property type="evidence" value="ECO:0007669"/>
    <property type="project" value="TreeGrafter"/>
</dbReference>
<dbReference type="Gene3D" id="1.10.10.10">
    <property type="entry name" value="Winged helix-like DNA-binding domain superfamily/Winged helix DNA-binding domain"/>
    <property type="match status" value="1"/>
</dbReference>